<feature type="compositionally biased region" description="Basic and acidic residues" evidence="1">
    <location>
        <begin position="400"/>
        <end position="411"/>
    </location>
</feature>
<dbReference type="GeneID" id="92030892"/>
<feature type="compositionally biased region" description="Polar residues" evidence="1">
    <location>
        <begin position="749"/>
        <end position="761"/>
    </location>
</feature>
<evidence type="ECO:0000313" key="2">
    <source>
        <dbReference type="EMBL" id="KAK7540617.1"/>
    </source>
</evidence>
<gene>
    <name evidence="2" type="ORF">J3D65DRAFT_600736</name>
</gene>
<feature type="compositionally biased region" description="Basic residues" evidence="1">
    <location>
        <begin position="604"/>
        <end position="620"/>
    </location>
</feature>
<feature type="region of interest" description="Disordered" evidence="1">
    <location>
        <begin position="383"/>
        <end position="453"/>
    </location>
</feature>
<feature type="compositionally biased region" description="Polar residues" evidence="1">
    <location>
        <begin position="558"/>
        <end position="582"/>
    </location>
</feature>
<dbReference type="Proteomes" id="UP001360953">
    <property type="component" value="Unassembled WGS sequence"/>
</dbReference>
<feature type="region of interest" description="Disordered" evidence="1">
    <location>
        <begin position="214"/>
        <end position="235"/>
    </location>
</feature>
<feature type="compositionally biased region" description="Basic and acidic residues" evidence="1">
    <location>
        <begin position="626"/>
        <end position="661"/>
    </location>
</feature>
<keyword evidence="3" id="KW-1185">Reference proteome</keyword>
<feature type="compositionally biased region" description="Low complexity" evidence="1">
    <location>
        <begin position="86"/>
        <end position="121"/>
    </location>
</feature>
<reference evidence="2 3" key="1">
    <citation type="submission" date="2024-04" db="EMBL/GenBank/DDBJ databases">
        <title>Phyllosticta paracitricarpa is synonymous to the EU quarantine fungus P. citricarpa based on phylogenomic analyses.</title>
        <authorList>
            <consortium name="Lawrence Berkeley National Laboratory"/>
            <person name="Van ingen-buijs V.A."/>
            <person name="Van westerhoven A.C."/>
            <person name="Haridas S."/>
            <person name="Skiadas P."/>
            <person name="Martin F."/>
            <person name="Groenewald J.Z."/>
            <person name="Crous P.W."/>
            <person name="Seidl M.F."/>
        </authorList>
    </citation>
    <scope>NUCLEOTIDE SEQUENCE [LARGE SCALE GENOMIC DNA]</scope>
    <source>
        <strain evidence="2 3">CPC 17464</strain>
    </source>
</reference>
<feature type="compositionally biased region" description="Pro residues" evidence="1">
    <location>
        <begin position="67"/>
        <end position="85"/>
    </location>
</feature>
<organism evidence="2 3">
    <name type="scientific">Phyllosticta citribraziliensis</name>
    <dbReference type="NCBI Taxonomy" id="989973"/>
    <lineage>
        <taxon>Eukaryota</taxon>
        <taxon>Fungi</taxon>
        <taxon>Dikarya</taxon>
        <taxon>Ascomycota</taxon>
        <taxon>Pezizomycotina</taxon>
        <taxon>Dothideomycetes</taxon>
        <taxon>Dothideomycetes incertae sedis</taxon>
        <taxon>Botryosphaeriales</taxon>
        <taxon>Phyllostictaceae</taxon>
        <taxon>Phyllosticta</taxon>
    </lineage>
</organism>
<evidence type="ECO:0000313" key="3">
    <source>
        <dbReference type="Proteomes" id="UP001360953"/>
    </source>
</evidence>
<dbReference type="RefSeq" id="XP_066657548.1">
    <property type="nucleotide sequence ID" value="XM_066797986.1"/>
</dbReference>
<feature type="region of interest" description="Disordered" evidence="1">
    <location>
        <begin position="790"/>
        <end position="815"/>
    </location>
</feature>
<comment type="caution">
    <text evidence="2">The sequence shown here is derived from an EMBL/GenBank/DDBJ whole genome shotgun (WGS) entry which is preliminary data.</text>
</comment>
<evidence type="ECO:0000256" key="1">
    <source>
        <dbReference type="SAM" id="MobiDB-lite"/>
    </source>
</evidence>
<feature type="compositionally biased region" description="Basic and acidic residues" evidence="1">
    <location>
        <begin position="804"/>
        <end position="815"/>
    </location>
</feature>
<feature type="compositionally biased region" description="Polar residues" evidence="1">
    <location>
        <begin position="728"/>
        <end position="740"/>
    </location>
</feature>
<feature type="region of interest" description="Disordered" evidence="1">
    <location>
        <begin position="57"/>
        <end position="195"/>
    </location>
</feature>
<feature type="region of interest" description="Disordered" evidence="1">
    <location>
        <begin position="507"/>
        <end position="661"/>
    </location>
</feature>
<protein>
    <submittedName>
        <fullName evidence="2">Uncharacterized protein</fullName>
    </submittedName>
</protein>
<sequence>MDPSKRTISLHPTTPTCPDSSKAWSTVVAVGAPTLPDNQTPVVFQLPLEPTYFYIAPDSSDPAYPANRPPPIPRPTPLSPPPPPQSSDTSSSSSSSPEPPLRYRSSLRRPSSIRRPSSLRKPSSKFVVASPEAKVNRKPVKRVRFALSERHRSHSPEITPEEPRAVRRRKDHQNSAARLPEQALTGPLPETRSRIARPFPGFRFRSLRLPRLKSRRQPDRPASFPSVPACRSSQLATMAPPPLSPYELEPPAEYLPSPTTGHYAPLDTDEMYGYVLASRGASVPTRRYSYPVPILRSPSSSRSRSAQADFDEEIKITHVQDSPVITASRHLSHHGHAYEVHHFCSVCRSPRSRKYHKLHPVESGHPIESGVCRKCKTSKASSDEEERVVINRPGRNPFMEMERVNEEERGRTRQKHHGRPRIDSDSRVAINIQEMEGHRRGSGGRTRSDSRVRITIEDTAPFHSRRPRSRTVVRMREWDERAPHRSFLPSEDIPAKTPTTVRHISEAEKKLRSHPRAFRHGFFTRSKSRTRAPSPPSAHMSRLSVEQPPLPKTRTEASEQASRSQHGSQAARTHTSWVSYPASSPPETPRARTHDTRSTSVVRSGRRPSRPGISPRRHMQAHQMSRRADDLHYEDELRVRLPPGPRDEQARGRRGYDGHFSDEAERMSGRYWYDAPRPLPTAPRHVIPSSEPTDSSAYMYRGLGREPIALTVHPRAPMSMGPTRVSGPPSTAYLQSSGPPSTGYLGASASRTSAPSSHAHSARLWTQDSANVGSSYAGSRSSYHLVDVRDVDSADSMGYPTTVREVEDTRYSRGG</sequence>
<name>A0ABR1M176_9PEZI</name>
<feature type="region of interest" description="Disordered" evidence="1">
    <location>
        <begin position="715"/>
        <end position="761"/>
    </location>
</feature>
<feature type="region of interest" description="Disordered" evidence="1">
    <location>
        <begin position="1"/>
        <end position="23"/>
    </location>
</feature>
<dbReference type="EMBL" id="JBBPEH010000003">
    <property type="protein sequence ID" value="KAK7540617.1"/>
    <property type="molecule type" value="Genomic_DNA"/>
</dbReference>
<accession>A0ABR1M176</accession>
<proteinExistence type="predicted"/>